<evidence type="ECO:0000256" key="1">
    <source>
        <dbReference type="SAM" id="Coils"/>
    </source>
</evidence>
<name>A0A8S5LP94_9CAUD</name>
<proteinExistence type="predicted"/>
<reference evidence="2" key="1">
    <citation type="journal article" date="2021" name="Proc. Natl. Acad. Sci. U.S.A.">
        <title>A Catalog of Tens of Thousands of Viruses from Human Metagenomes Reveals Hidden Associations with Chronic Diseases.</title>
        <authorList>
            <person name="Tisza M.J."/>
            <person name="Buck C.B."/>
        </authorList>
    </citation>
    <scope>NUCLEOTIDE SEQUENCE</scope>
    <source>
        <strain evidence="2">CtoiW10</strain>
    </source>
</reference>
<evidence type="ECO:0000313" key="2">
    <source>
        <dbReference type="EMBL" id="DAD71852.1"/>
    </source>
</evidence>
<feature type="coiled-coil region" evidence="1">
    <location>
        <begin position="315"/>
        <end position="361"/>
    </location>
</feature>
<keyword evidence="1" id="KW-0175">Coiled coil</keyword>
<dbReference type="EMBL" id="BK015888">
    <property type="protein sequence ID" value="DAD71852.1"/>
    <property type="molecule type" value="Genomic_DNA"/>
</dbReference>
<protein>
    <submittedName>
        <fullName evidence="2">Uncharacterized protein</fullName>
    </submittedName>
</protein>
<organism evidence="2">
    <name type="scientific">Siphoviridae sp. ctoiW10</name>
    <dbReference type="NCBI Taxonomy" id="2827592"/>
    <lineage>
        <taxon>Viruses</taxon>
        <taxon>Duplodnaviria</taxon>
        <taxon>Heunggongvirae</taxon>
        <taxon>Uroviricota</taxon>
        <taxon>Caudoviricetes</taxon>
    </lineage>
</organism>
<accession>A0A8S5LP94</accession>
<sequence length="453" mass="49901">MPFRTRGTPPEHVKLSGELRVMQRLSEYEFGVELWIMRSGLNENHWDFRNMREHYLTFVGQPILCAYVGRKVGDGHNMREVRDPYTGEKGYTFMDGTAERIVGTLSDDPKDFSIVEEGGNEWIRAKGRLFQFYAPELVEKIVRTGRMDVSSETDTKKSYMEGKTEVITDWAGLGVTVLGDDVPPAIPGARIKALSAMQEEFKTLKLRAASLDPGKGSNETNKRKGVNIMSKKAMEAMSEKFKGYRVVALSEDGMHVGLVDSAGNAYTYAFNAEDNGAVVESRIKPAYLTAAFPFGEGVNAMAEVSDIVDYACAAKGQQAEDVKALQARLDAAEEKIRTMEAAEHERRVEAVKEAVNGALEDIRACAVEGDADMTETAKGLCDRAEEFAAMETDGKFCGADRAVLDLMAAHGKAQTEKRKKEMAAKQHSFAWNNPKTNSGEGGGIEEMLARMNG</sequence>